<dbReference type="Proteomes" id="UP001431313">
    <property type="component" value="Unassembled WGS sequence"/>
</dbReference>
<evidence type="ECO:0000256" key="1">
    <source>
        <dbReference type="SAM" id="MobiDB-lite"/>
    </source>
</evidence>
<proteinExistence type="predicted"/>
<accession>A0ABT2CA65</accession>
<evidence type="ECO:0000259" key="2">
    <source>
        <dbReference type="SMART" id="SM00866"/>
    </source>
</evidence>
<dbReference type="RefSeq" id="WP_258784825.1">
    <property type="nucleotide sequence ID" value="NZ_JANUGQ010000001.1"/>
</dbReference>
<dbReference type="InterPro" id="IPR028978">
    <property type="entry name" value="Chorismate_lyase_/UTRA_dom_sf"/>
</dbReference>
<evidence type="ECO:0000313" key="4">
    <source>
        <dbReference type="Proteomes" id="UP001431313"/>
    </source>
</evidence>
<dbReference type="SUPFAM" id="SSF64288">
    <property type="entry name" value="Chorismate lyase-like"/>
    <property type="match status" value="1"/>
</dbReference>
<dbReference type="EMBL" id="JANUGQ010000001">
    <property type="protein sequence ID" value="MCS0634295.1"/>
    <property type="molecule type" value="Genomic_DNA"/>
</dbReference>
<dbReference type="Pfam" id="PF07702">
    <property type="entry name" value="UTRA"/>
    <property type="match status" value="1"/>
</dbReference>
<comment type="caution">
    <text evidence="3">The sequence shown here is derived from an EMBL/GenBank/DDBJ whole genome shotgun (WGS) entry which is preliminary data.</text>
</comment>
<protein>
    <submittedName>
        <fullName evidence="3">UTRA domain-containing protein</fullName>
    </submittedName>
</protein>
<sequence length="180" mass="19491">MGNTEWISTSTPYLTPPGSGRSDAWAADAAARGAKGRQRIVHAGEVPAPEPVAGLLGLPRDEPVVVRRRIMYLDDTPCELTDSYYPVAIARGTPLAGTARIPGGAVTLMAELGHRGIRAQEEVTARMPSEEERAALELGPGEPVLRLTRLTLAEGDRPVQVELMTMSPRLQRLRYETRIG</sequence>
<name>A0ABT2CA65_9ACTN</name>
<dbReference type="InterPro" id="IPR011663">
    <property type="entry name" value="UTRA"/>
</dbReference>
<feature type="domain" description="UbiC transcription regulator-associated" evidence="2">
    <location>
        <begin position="31"/>
        <end position="172"/>
    </location>
</feature>
<reference evidence="3" key="1">
    <citation type="submission" date="2022-08" db="EMBL/GenBank/DDBJ databases">
        <authorList>
            <person name="Somphong A."/>
            <person name="Phongsopitanun W."/>
        </authorList>
    </citation>
    <scope>NUCLEOTIDE SEQUENCE</scope>
    <source>
        <strain evidence="3">LP05-1</strain>
    </source>
</reference>
<dbReference type="PANTHER" id="PTHR44846:SF17">
    <property type="entry name" value="GNTR-FAMILY TRANSCRIPTIONAL REGULATOR"/>
    <property type="match status" value="1"/>
</dbReference>
<dbReference type="InterPro" id="IPR050679">
    <property type="entry name" value="Bact_HTH_transcr_reg"/>
</dbReference>
<organism evidence="3 4">
    <name type="scientific">Streptomyces pyxinae</name>
    <dbReference type="NCBI Taxonomy" id="2970734"/>
    <lineage>
        <taxon>Bacteria</taxon>
        <taxon>Bacillati</taxon>
        <taxon>Actinomycetota</taxon>
        <taxon>Actinomycetes</taxon>
        <taxon>Kitasatosporales</taxon>
        <taxon>Streptomycetaceae</taxon>
        <taxon>Streptomyces</taxon>
    </lineage>
</organism>
<feature type="compositionally biased region" description="Polar residues" evidence="1">
    <location>
        <begin position="1"/>
        <end position="13"/>
    </location>
</feature>
<dbReference type="PANTHER" id="PTHR44846">
    <property type="entry name" value="MANNOSYL-D-GLYCERATE TRANSPORT/METABOLISM SYSTEM REPRESSOR MNGR-RELATED"/>
    <property type="match status" value="1"/>
</dbReference>
<dbReference type="Gene3D" id="3.40.1410.10">
    <property type="entry name" value="Chorismate lyase-like"/>
    <property type="match status" value="1"/>
</dbReference>
<dbReference type="SMART" id="SM00866">
    <property type="entry name" value="UTRA"/>
    <property type="match status" value="1"/>
</dbReference>
<keyword evidence="4" id="KW-1185">Reference proteome</keyword>
<feature type="region of interest" description="Disordered" evidence="1">
    <location>
        <begin position="1"/>
        <end position="24"/>
    </location>
</feature>
<evidence type="ECO:0000313" key="3">
    <source>
        <dbReference type="EMBL" id="MCS0634295.1"/>
    </source>
</evidence>
<gene>
    <name evidence="3" type="ORF">NX801_01150</name>
</gene>